<dbReference type="EMBL" id="PFAZ01000007">
    <property type="protein sequence ID" value="PIR89141.1"/>
    <property type="molecule type" value="Genomic_DNA"/>
</dbReference>
<keyword evidence="3 5" id="KW-1133">Transmembrane helix</keyword>
<feature type="transmembrane region" description="Helical" evidence="5">
    <location>
        <begin position="98"/>
        <end position="116"/>
    </location>
</feature>
<comment type="caution">
    <text evidence="6">The sequence shown here is derived from an EMBL/GenBank/DDBJ whole genome shotgun (WGS) entry which is preliminary data.</text>
</comment>
<name>A0A2H0URW8_9BACT</name>
<evidence type="ECO:0000256" key="1">
    <source>
        <dbReference type="ARBA" id="ARBA00004141"/>
    </source>
</evidence>
<dbReference type="AlphaFoldDB" id="A0A2H0URW8"/>
<accession>A0A2H0URW8</accession>
<feature type="transmembrane region" description="Helical" evidence="5">
    <location>
        <begin position="70"/>
        <end position="91"/>
    </location>
</feature>
<protein>
    <recommendedName>
        <fullName evidence="8">DoxX family protein</fullName>
    </recommendedName>
</protein>
<sequence length="144" mass="16323">MIAGMTKKPSANVWRVFSFTCDKIKHMIKSPKVKKSVFWITQGIVIAVFLMEGITKIFGLDFQIQNFIRWGYPSWFVYIIGFIETLSAILLLTKYRNIAVTSLLTVMAGAIFTHVSNGEPQMMGLAILMILFLIISSRIKRAAQ</sequence>
<reference evidence="7" key="1">
    <citation type="submission" date="2017-09" db="EMBL/GenBank/DDBJ databases">
        <title>Depth-based differentiation of microbial function through sediment-hosted aquifers and enrichment of novel symbionts in the deep terrestrial subsurface.</title>
        <authorList>
            <person name="Probst A.J."/>
            <person name="Ladd B."/>
            <person name="Jarett J.K."/>
            <person name="Geller-Mcgrath D.E."/>
            <person name="Sieber C.M.K."/>
            <person name="Emerson J.B."/>
            <person name="Anantharaman K."/>
            <person name="Thomas B.C."/>
            <person name="Malmstrom R."/>
            <person name="Stieglmeier M."/>
            <person name="Klingl A."/>
            <person name="Woyke T."/>
            <person name="Ryan C.M."/>
            <person name="Banfield J.F."/>
        </authorList>
    </citation>
    <scope>NUCLEOTIDE SEQUENCE [LARGE SCALE GENOMIC DNA]</scope>
</reference>
<organism evidence="6 7">
    <name type="scientific">Candidatus Harrisonbacteria bacterium CG10_big_fil_rev_8_21_14_0_10_40_38</name>
    <dbReference type="NCBI Taxonomy" id="1974583"/>
    <lineage>
        <taxon>Bacteria</taxon>
        <taxon>Candidatus Harrisoniibacteriota</taxon>
    </lineage>
</organism>
<evidence type="ECO:0000256" key="5">
    <source>
        <dbReference type="SAM" id="Phobius"/>
    </source>
</evidence>
<dbReference type="GO" id="GO:0016020">
    <property type="term" value="C:membrane"/>
    <property type="evidence" value="ECO:0007669"/>
    <property type="project" value="UniProtKB-SubCell"/>
</dbReference>
<dbReference type="InterPro" id="IPR032808">
    <property type="entry name" value="DoxX"/>
</dbReference>
<keyword evidence="2 5" id="KW-0812">Transmembrane</keyword>
<dbReference type="Pfam" id="PF13564">
    <property type="entry name" value="DoxX_2"/>
    <property type="match status" value="1"/>
</dbReference>
<comment type="subcellular location">
    <subcellularLocation>
        <location evidence="1">Membrane</location>
        <topology evidence="1">Multi-pass membrane protein</topology>
    </subcellularLocation>
</comment>
<evidence type="ECO:0000313" key="6">
    <source>
        <dbReference type="EMBL" id="PIR89141.1"/>
    </source>
</evidence>
<gene>
    <name evidence="6" type="ORF">COU07_02835</name>
</gene>
<evidence type="ECO:0000256" key="2">
    <source>
        <dbReference type="ARBA" id="ARBA00022692"/>
    </source>
</evidence>
<evidence type="ECO:0008006" key="8">
    <source>
        <dbReference type="Google" id="ProtNLM"/>
    </source>
</evidence>
<feature type="transmembrane region" description="Helical" evidence="5">
    <location>
        <begin position="37"/>
        <end position="58"/>
    </location>
</feature>
<evidence type="ECO:0000313" key="7">
    <source>
        <dbReference type="Proteomes" id="UP000231157"/>
    </source>
</evidence>
<evidence type="ECO:0000256" key="4">
    <source>
        <dbReference type="ARBA" id="ARBA00023136"/>
    </source>
</evidence>
<proteinExistence type="predicted"/>
<keyword evidence="4 5" id="KW-0472">Membrane</keyword>
<dbReference type="Proteomes" id="UP000231157">
    <property type="component" value="Unassembled WGS sequence"/>
</dbReference>
<feature type="transmembrane region" description="Helical" evidence="5">
    <location>
        <begin position="122"/>
        <end position="139"/>
    </location>
</feature>
<evidence type="ECO:0000256" key="3">
    <source>
        <dbReference type="ARBA" id="ARBA00022989"/>
    </source>
</evidence>